<accession>A0A916ZEG9</accession>
<keyword evidence="3" id="KW-1185">Reference proteome</keyword>
<dbReference type="InterPro" id="IPR006311">
    <property type="entry name" value="TAT_signal"/>
</dbReference>
<evidence type="ECO:0000256" key="1">
    <source>
        <dbReference type="SAM" id="MobiDB-lite"/>
    </source>
</evidence>
<dbReference type="RefSeq" id="WP_188997469.1">
    <property type="nucleotide sequence ID" value="NZ_BMHP01000005.1"/>
</dbReference>
<dbReference type="EMBL" id="BMHP01000005">
    <property type="protein sequence ID" value="GGD91123.1"/>
    <property type="molecule type" value="Genomic_DNA"/>
</dbReference>
<evidence type="ECO:0000313" key="3">
    <source>
        <dbReference type="Proteomes" id="UP000612456"/>
    </source>
</evidence>
<feature type="region of interest" description="Disordered" evidence="1">
    <location>
        <begin position="1"/>
        <end position="24"/>
    </location>
</feature>
<dbReference type="PROSITE" id="PS51318">
    <property type="entry name" value="TAT"/>
    <property type="match status" value="1"/>
</dbReference>
<dbReference type="InterPro" id="IPR019546">
    <property type="entry name" value="TAT_signal_bac_arc"/>
</dbReference>
<dbReference type="NCBIfam" id="TIGR01409">
    <property type="entry name" value="TAT_signal_seq"/>
    <property type="match status" value="1"/>
</dbReference>
<reference evidence="2" key="1">
    <citation type="journal article" date="2014" name="Int. J. Syst. Evol. Microbiol.">
        <title>Complete genome sequence of Corynebacterium casei LMG S-19264T (=DSM 44701T), isolated from a smear-ripened cheese.</title>
        <authorList>
            <consortium name="US DOE Joint Genome Institute (JGI-PGF)"/>
            <person name="Walter F."/>
            <person name="Albersmeier A."/>
            <person name="Kalinowski J."/>
            <person name="Ruckert C."/>
        </authorList>
    </citation>
    <scope>NUCLEOTIDE SEQUENCE</scope>
    <source>
        <strain evidence="2">CGMCC 1.15178</strain>
    </source>
</reference>
<organism evidence="2 3">
    <name type="scientific">Paenibacillus nasutitermitis</name>
    <dbReference type="NCBI Taxonomy" id="1652958"/>
    <lineage>
        <taxon>Bacteria</taxon>
        <taxon>Bacillati</taxon>
        <taxon>Bacillota</taxon>
        <taxon>Bacilli</taxon>
        <taxon>Bacillales</taxon>
        <taxon>Paenibacillaceae</taxon>
        <taxon>Paenibacillus</taxon>
    </lineage>
</organism>
<dbReference type="InterPro" id="IPR027056">
    <property type="entry name" value="Gluconate_2DH_su3"/>
</dbReference>
<name>A0A916ZEG9_9BACL</name>
<gene>
    <name evidence="2" type="ORF">GCM10010911_57270</name>
</gene>
<comment type="caution">
    <text evidence="2">The sequence shown here is derived from an EMBL/GenBank/DDBJ whole genome shotgun (WGS) entry which is preliminary data.</text>
</comment>
<dbReference type="AlphaFoldDB" id="A0A916ZEG9"/>
<protein>
    <submittedName>
        <fullName evidence="2">Oxidoreductase</fullName>
    </submittedName>
</protein>
<evidence type="ECO:0000313" key="2">
    <source>
        <dbReference type="EMBL" id="GGD91123.1"/>
    </source>
</evidence>
<dbReference type="Pfam" id="PF13618">
    <property type="entry name" value="Gluconate_2-dh3"/>
    <property type="match status" value="1"/>
</dbReference>
<proteinExistence type="predicted"/>
<sequence>MSDPTTDTTERNEEQPPSSSRRNFLKGTGLAVGGLIVGGVVGGLIRPTSKEPAAPSPETGGGTAVNYNQALMYFNQEQFRIVDLATERLFPKDDQGPGAQELGVAYYIDHQLAGEWGMNGREYMQGPFFAGEKTQGYQGHLRRREIFEIALREMQNYSNAKFEKDFTGLAPEEQDTVLKAFENDEVKLTTISASGFFKMLFSSTMEGVYADPLYGGNGGMSGWKMKKFPGSQMAYTDIIEKEEFVNMQPVSLREHMAQ</sequence>
<dbReference type="Proteomes" id="UP000612456">
    <property type="component" value="Unassembled WGS sequence"/>
</dbReference>
<reference evidence="2" key="2">
    <citation type="submission" date="2020-09" db="EMBL/GenBank/DDBJ databases">
        <authorList>
            <person name="Sun Q."/>
            <person name="Zhou Y."/>
        </authorList>
    </citation>
    <scope>NUCLEOTIDE SEQUENCE</scope>
    <source>
        <strain evidence="2">CGMCC 1.15178</strain>
    </source>
</reference>